<dbReference type="EMBL" id="JABXBU010000011">
    <property type="protein sequence ID" value="KAF8789988.1"/>
    <property type="molecule type" value="Genomic_DNA"/>
</dbReference>
<dbReference type="Proteomes" id="UP000807504">
    <property type="component" value="Unassembled WGS sequence"/>
</dbReference>
<protein>
    <submittedName>
        <fullName evidence="2">Uncharacterized protein</fullName>
    </submittedName>
</protein>
<dbReference type="AlphaFoldDB" id="A0A8T0FIF1"/>
<gene>
    <name evidence="2" type="ORF">HNY73_005078</name>
</gene>
<evidence type="ECO:0000256" key="1">
    <source>
        <dbReference type="SAM" id="MobiDB-lite"/>
    </source>
</evidence>
<name>A0A8T0FIF1_ARGBR</name>
<proteinExistence type="predicted"/>
<keyword evidence="3" id="KW-1185">Reference proteome</keyword>
<organism evidence="2 3">
    <name type="scientific">Argiope bruennichi</name>
    <name type="common">Wasp spider</name>
    <name type="synonym">Aranea bruennichi</name>
    <dbReference type="NCBI Taxonomy" id="94029"/>
    <lineage>
        <taxon>Eukaryota</taxon>
        <taxon>Metazoa</taxon>
        <taxon>Ecdysozoa</taxon>
        <taxon>Arthropoda</taxon>
        <taxon>Chelicerata</taxon>
        <taxon>Arachnida</taxon>
        <taxon>Araneae</taxon>
        <taxon>Araneomorphae</taxon>
        <taxon>Entelegynae</taxon>
        <taxon>Araneoidea</taxon>
        <taxon>Araneidae</taxon>
        <taxon>Argiope</taxon>
    </lineage>
</organism>
<comment type="caution">
    <text evidence="2">The sequence shown here is derived from an EMBL/GenBank/DDBJ whole genome shotgun (WGS) entry which is preliminary data.</text>
</comment>
<accession>A0A8T0FIF1</accession>
<feature type="region of interest" description="Disordered" evidence="1">
    <location>
        <begin position="20"/>
        <end position="41"/>
    </location>
</feature>
<evidence type="ECO:0000313" key="3">
    <source>
        <dbReference type="Proteomes" id="UP000807504"/>
    </source>
</evidence>
<reference evidence="2" key="2">
    <citation type="submission" date="2020-06" db="EMBL/GenBank/DDBJ databases">
        <authorList>
            <person name="Sheffer M."/>
        </authorList>
    </citation>
    <scope>NUCLEOTIDE SEQUENCE</scope>
</reference>
<reference evidence="2" key="1">
    <citation type="journal article" date="2020" name="bioRxiv">
        <title>Chromosome-level reference genome of the European wasp spider Argiope bruennichi: a resource for studies on range expansion and evolutionary adaptation.</title>
        <authorList>
            <person name="Sheffer M.M."/>
            <person name="Hoppe A."/>
            <person name="Krehenwinkel H."/>
            <person name="Uhl G."/>
            <person name="Kuss A.W."/>
            <person name="Jensen L."/>
            <person name="Jensen C."/>
            <person name="Gillespie R.G."/>
            <person name="Hoff K.J."/>
            <person name="Prost S."/>
        </authorList>
    </citation>
    <scope>NUCLEOTIDE SEQUENCE</scope>
</reference>
<sequence length="176" mass="20103">MADSGNGEFLALLAEMKKSMEAGQERLEKEMHSGQERMDEMKQGQENLLQEMKAGQEKLLQEMEAFTEEMKTLYEDMKNDLKMSSSSDEVSSIETHADLSVVDNSIPSTFKQHKRVVNQTTLFHQSEAMKVSIEDSDEDPNFRLVHKNPLKVRLEDISKICCATPCRMSLFFLLCS</sequence>
<evidence type="ECO:0000313" key="2">
    <source>
        <dbReference type="EMBL" id="KAF8789988.1"/>
    </source>
</evidence>